<gene>
    <name evidence="1" type="ORF">FWILDA_LOCUS7213</name>
</gene>
<evidence type="ECO:0000313" key="2">
    <source>
        <dbReference type="Proteomes" id="UP001153678"/>
    </source>
</evidence>
<dbReference type="EMBL" id="CAMKVN010001395">
    <property type="protein sequence ID" value="CAI2175674.1"/>
    <property type="molecule type" value="Genomic_DNA"/>
</dbReference>
<evidence type="ECO:0000313" key="1">
    <source>
        <dbReference type="EMBL" id="CAI2175674.1"/>
    </source>
</evidence>
<protein>
    <submittedName>
        <fullName evidence="1">18455_t:CDS:1</fullName>
    </submittedName>
</protein>
<feature type="non-terminal residue" evidence="1">
    <location>
        <position position="45"/>
    </location>
</feature>
<dbReference type="AlphaFoldDB" id="A0A9W4SQP2"/>
<proteinExistence type="predicted"/>
<dbReference type="Proteomes" id="UP001153678">
    <property type="component" value="Unassembled WGS sequence"/>
</dbReference>
<comment type="caution">
    <text evidence="1">The sequence shown here is derived from an EMBL/GenBank/DDBJ whole genome shotgun (WGS) entry which is preliminary data.</text>
</comment>
<name>A0A9W4SQP2_9GLOM</name>
<keyword evidence="2" id="KW-1185">Reference proteome</keyword>
<sequence length="45" mass="5144">MVRMFYKISIYTSGEVLMKKGKELWGHINARDICEGDDGCGTYVQ</sequence>
<organism evidence="1 2">
    <name type="scientific">Funneliformis geosporum</name>
    <dbReference type="NCBI Taxonomy" id="1117311"/>
    <lineage>
        <taxon>Eukaryota</taxon>
        <taxon>Fungi</taxon>
        <taxon>Fungi incertae sedis</taxon>
        <taxon>Mucoromycota</taxon>
        <taxon>Glomeromycotina</taxon>
        <taxon>Glomeromycetes</taxon>
        <taxon>Glomerales</taxon>
        <taxon>Glomeraceae</taxon>
        <taxon>Funneliformis</taxon>
    </lineage>
</organism>
<reference evidence="1" key="1">
    <citation type="submission" date="2022-08" db="EMBL/GenBank/DDBJ databases">
        <authorList>
            <person name="Kallberg Y."/>
            <person name="Tangrot J."/>
            <person name="Rosling A."/>
        </authorList>
    </citation>
    <scope>NUCLEOTIDE SEQUENCE</scope>
    <source>
        <strain evidence="1">Wild A</strain>
    </source>
</reference>
<accession>A0A9W4SQP2</accession>